<dbReference type="PANTHER" id="PTHR30026">
    <property type="entry name" value="OUTER MEMBRANE PROTEIN TOLC"/>
    <property type="match status" value="1"/>
</dbReference>
<keyword evidence="5" id="KW-0812">Transmembrane</keyword>
<gene>
    <name evidence="9" type="ORF">JI741_08800</name>
</gene>
<dbReference type="EMBL" id="JAERRB010000002">
    <property type="protein sequence ID" value="MBL0741317.1"/>
    <property type="molecule type" value="Genomic_DNA"/>
</dbReference>
<dbReference type="Proteomes" id="UP000613030">
    <property type="component" value="Unassembled WGS sequence"/>
</dbReference>
<proteinExistence type="inferred from homology"/>
<evidence type="ECO:0000256" key="2">
    <source>
        <dbReference type="ARBA" id="ARBA00007613"/>
    </source>
</evidence>
<comment type="caution">
    <text evidence="9">The sequence shown here is derived from an EMBL/GenBank/DDBJ whole genome shotgun (WGS) entry which is preliminary data.</text>
</comment>
<comment type="subcellular location">
    <subcellularLocation>
        <location evidence="1">Cell outer membrane</location>
    </subcellularLocation>
</comment>
<dbReference type="Gene3D" id="1.20.1600.10">
    <property type="entry name" value="Outer membrane efflux proteins (OEP)"/>
    <property type="match status" value="1"/>
</dbReference>
<evidence type="ECO:0000313" key="9">
    <source>
        <dbReference type="EMBL" id="MBL0741317.1"/>
    </source>
</evidence>
<dbReference type="Pfam" id="PF02321">
    <property type="entry name" value="OEP"/>
    <property type="match status" value="1"/>
</dbReference>
<dbReference type="PANTHER" id="PTHR30026:SF20">
    <property type="entry name" value="OUTER MEMBRANE PROTEIN TOLC"/>
    <property type="match status" value="1"/>
</dbReference>
<organism evidence="9 10">
    <name type="scientific">Chryseolinea lacunae</name>
    <dbReference type="NCBI Taxonomy" id="2801331"/>
    <lineage>
        <taxon>Bacteria</taxon>
        <taxon>Pseudomonadati</taxon>
        <taxon>Bacteroidota</taxon>
        <taxon>Cytophagia</taxon>
        <taxon>Cytophagales</taxon>
        <taxon>Fulvivirgaceae</taxon>
        <taxon>Chryseolinea</taxon>
    </lineage>
</organism>
<comment type="similarity">
    <text evidence="2">Belongs to the outer membrane factor (OMF) (TC 1.B.17) family.</text>
</comment>
<dbReference type="RefSeq" id="WP_202008670.1">
    <property type="nucleotide sequence ID" value="NZ_JAERRB010000002.1"/>
</dbReference>
<feature type="chain" id="PRO_5046935876" evidence="8">
    <location>
        <begin position="21"/>
        <end position="486"/>
    </location>
</feature>
<keyword evidence="8" id="KW-0732">Signal</keyword>
<accession>A0ABS1KQ07</accession>
<dbReference type="InterPro" id="IPR003423">
    <property type="entry name" value="OMP_efflux"/>
</dbReference>
<evidence type="ECO:0000256" key="5">
    <source>
        <dbReference type="ARBA" id="ARBA00022692"/>
    </source>
</evidence>
<keyword evidence="10" id="KW-1185">Reference proteome</keyword>
<keyword evidence="6" id="KW-0472">Membrane</keyword>
<protein>
    <submittedName>
        <fullName evidence="9">TolC family protein</fullName>
    </submittedName>
</protein>
<keyword evidence="7" id="KW-0998">Cell outer membrane</keyword>
<evidence type="ECO:0000256" key="1">
    <source>
        <dbReference type="ARBA" id="ARBA00004442"/>
    </source>
</evidence>
<name>A0ABS1KQ07_9BACT</name>
<evidence type="ECO:0000256" key="6">
    <source>
        <dbReference type="ARBA" id="ARBA00023136"/>
    </source>
</evidence>
<keyword evidence="3" id="KW-0813">Transport</keyword>
<keyword evidence="4" id="KW-1134">Transmembrane beta strand</keyword>
<evidence type="ECO:0000313" key="10">
    <source>
        <dbReference type="Proteomes" id="UP000613030"/>
    </source>
</evidence>
<evidence type="ECO:0000256" key="7">
    <source>
        <dbReference type="ARBA" id="ARBA00023237"/>
    </source>
</evidence>
<sequence>MKPFYRILVLSLVVPLWVNAQTQPDEKSSFTLDESISYALANTVSVKNARIDAQMSEAKVKETFGIGLPQVSGSVALQHNPKLPRFYSKYTEGQPSIIDLSTIPGISNGDVVAFQNVFQLPSNGTAGLTINQLLFSSTYLVGLKAAGTYKDLAYKTEEQTQIQVLENVTKAYYAVLINNERISLFDNNIARVDTLLRNTTALNQNGFAEAIDVDRIQVTLNNLKTERLKFLNSQNLSLGLLKFQMNYPMEKDLTVVGNLTDLTVNENLFNEYEEGWDYKNRIEYKLLDTQRKLQELDIKNKYSNSMPSLSGYLNLGYGTQSPTIGGLFKTESNIPSTSEFGPDKWYPYTAFGITLNVPLFTGLQHTYQIQQSKLSLLKIQNNYNSLKQTIDLSIEQNTTVYKNSLETLKSQRENMALADKVARVTKIKYEQGVGSNIEVTDAENSLKEAQINYYNALYDAIVAKVDLDKAYAKLDPTKYAAQQPAK</sequence>
<dbReference type="InterPro" id="IPR051906">
    <property type="entry name" value="TolC-like"/>
</dbReference>
<dbReference type="SUPFAM" id="SSF56954">
    <property type="entry name" value="Outer membrane efflux proteins (OEP)"/>
    <property type="match status" value="1"/>
</dbReference>
<evidence type="ECO:0000256" key="4">
    <source>
        <dbReference type="ARBA" id="ARBA00022452"/>
    </source>
</evidence>
<evidence type="ECO:0000256" key="3">
    <source>
        <dbReference type="ARBA" id="ARBA00022448"/>
    </source>
</evidence>
<reference evidence="9 10" key="1">
    <citation type="submission" date="2021-01" db="EMBL/GenBank/DDBJ databases">
        <title>Chryseolinea sp. Jin1 Genome sequencing and assembly.</title>
        <authorList>
            <person name="Kim I."/>
        </authorList>
    </citation>
    <scope>NUCLEOTIDE SEQUENCE [LARGE SCALE GENOMIC DNA]</scope>
    <source>
        <strain evidence="9 10">Jin1</strain>
    </source>
</reference>
<feature type="signal peptide" evidence="8">
    <location>
        <begin position="1"/>
        <end position="20"/>
    </location>
</feature>
<evidence type="ECO:0000256" key="8">
    <source>
        <dbReference type="SAM" id="SignalP"/>
    </source>
</evidence>